<feature type="transmembrane region" description="Helical" evidence="10">
    <location>
        <begin position="160"/>
        <end position="186"/>
    </location>
</feature>
<gene>
    <name evidence="12" type="ORF">C7402_104232</name>
</gene>
<name>A0ABX5KR03_9BURK</name>
<evidence type="ECO:0000256" key="1">
    <source>
        <dbReference type="ARBA" id="ARBA00004651"/>
    </source>
</evidence>
<dbReference type="InterPro" id="IPR000515">
    <property type="entry name" value="MetI-like"/>
</dbReference>
<evidence type="ECO:0000313" key="12">
    <source>
        <dbReference type="EMBL" id="PVX84989.1"/>
    </source>
</evidence>
<evidence type="ECO:0000256" key="4">
    <source>
        <dbReference type="ARBA" id="ARBA00022475"/>
    </source>
</evidence>
<comment type="subcellular location">
    <subcellularLocation>
        <location evidence="1 10">Cell membrane</location>
        <topology evidence="1 10">Multi-pass membrane protein</topology>
    </subcellularLocation>
</comment>
<protein>
    <recommendedName>
        <fullName evidence="9">Glutathione transport system permease protein GsiC</fullName>
    </recommendedName>
</protein>
<evidence type="ECO:0000256" key="6">
    <source>
        <dbReference type="ARBA" id="ARBA00022989"/>
    </source>
</evidence>
<evidence type="ECO:0000256" key="2">
    <source>
        <dbReference type="ARBA" id="ARBA00009306"/>
    </source>
</evidence>
<keyword evidence="4" id="KW-1003">Cell membrane</keyword>
<evidence type="ECO:0000256" key="8">
    <source>
        <dbReference type="ARBA" id="ARBA00037215"/>
    </source>
</evidence>
<evidence type="ECO:0000256" key="3">
    <source>
        <dbReference type="ARBA" id="ARBA00022448"/>
    </source>
</evidence>
<reference evidence="12 13" key="1">
    <citation type="submission" date="2018-05" db="EMBL/GenBank/DDBJ databases">
        <title>Genomic Encyclopedia of Type Strains, Phase IV (KMG-V): Genome sequencing to study the core and pangenomes of soil and plant-associated prokaryotes.</title>
        <authorList>
            <person name="Whitman W."/>
        </authorList>
    </citation>
    <scope>NUCLEOTIDE SEQUENCE [LARGE SCALE GENOMIC DNA]</scope>
    <source>
        <strain evidence="12 13">SCZa-39</strain>
    </source>
</reference>
<accession>A0ABX5KR03</accession>
<evidence type="ECO:0000256" key="9">
    <source>
        <dbReference type="ARBA" id="ARBA00041107"/>
    </source>
</evidence>
<dbReference type="PROSITE" id="PS50928">
    <property type="entry name" value="ABC_TM1"/>
    <property type="match status" value="1"/>
</dbReference>
<feature type="domain" description="ABC transmembrane type-1" evidence="11">
    <location>
        <begin position="120"/>
        <end position="317"/>
    </location>
</feature>
<dbReference type="NCBIfam" id="NF011661">
    <property type="entry name" value="PRK15081.1"/>
    <property type="match status" value="1"/>
</dbReference>
<proteinExistence type="inferred from homology"/>
<comment type="function">
    <text evidence="8">Part of the ABC transporter complex GsiABCD involved in glutathione import. Probably responsible for the translocation of the substrate across the membrane.</text>
</comment>
<dbReference type="Pfam" id="PF19300">
    <property type="entry name" value="BPD_transp_1_N"/>
    <property type="match status" value="1"/>
</dbReference>
<dbReference type="SUPFAM" id="SSF161098">
    <property type="entry name" value="MetI-like"/>
    <property type="match status" value="1"/>
</dbReference>
<keyword evidence="5 10" id="KW-0812">Transmembrane</keyword>
<dbReference type="InterPro" id="IPR035906">
    <property type="entry name" value="MetI-like_sf"/>
</dbReference>
<organism evidence="12 13">
    <name type="scientific">Paraburkholderia unamae</name>
    <dbReference type="NCBI Taxonomy" id="219649"/>
    <lineage>
        <taxon>Bacteria</taxon>
        <taxon>Pseudomonadati</taxon>
        <taxon>Pseudomonadota</taxon>
        <taxon>Betaproteobacteria</taxon>
        <taxon>Burkholderiales</taxon>
        <taxon>Burkholderiaceae</taxon>
        <taxon>Paraburkholderia</taxon>
    </lineage>
</organism>
<evidence type="ECO:0000256" key="7">
    <source>
        <dbReference type="ARBA" id="ARBA00023136"/>
    </source>
</evidence>
<feature type="transmembrane region" description="Helical" evidence="10">
    <location>
        <begin position="298"/>
        <end position="324"/>
    </location>
</feature>
<feature type="transmembrane region" description="Helical" evidence="10">
    <location>
        <begin position="256"/>
        <end position="278"/>
    </location>
</feature>
<dbReference type="PANTHER" id="PTHR43163:SF5">
    <property type="entry name" value="GLUTATHIONE TRANSPORT SYSTEM PERMEASE PROTEIN GSIC"/>
    <property type="match status" value="1"/>
</dbReference>
<evidence type="ECO:0000256" key="5">
    <source>
        <dbReference type="ARBA" id="ARBA00022692"/>
    </source>
</evidence>
<keyword evidence="7 10" id="KW-0472">Membrane</keyword>
<dbReference type="Pfam" id="PF00528">
    <property type="entry name" value="BPD_transp_1"/>
    <property type="match status" value="1"/>
</dbReference>
<evidence type="ECO:0000256" key="10">
    <source>
        <dbReference type="RuleBase" id="RU363032"/>
    </source>
</evidence>
<feature type="transmembrane region" description="Helical" evidence="10">
    <location>
        <begin position="124"/>
        <end position="148"/>
    </location>
</feature>
<dbReference type="InterPro" id="IPR045621">
    <property type="entry name" value="BPD_transp_1_N"/>
</dbReference>
<comment type="similarity">
    <text evidence="2 10">Belongs to the binding-protein-dependent transport system permease family.</text>
</comment>
<sequence length="331" mass="36614">MRNVPYHAASMRRGAVRTPRCSHALMLNFLVKRSLGLLPTLFIVAILVFLFVHLLPGDPARLAAGPEADDATVALVRADLGLDQSLPQQFVHFFVRIAHGDFGVSMRSKRPVITEIGERFMPTLLLTLTSMVWAVVFGMAIGIVSAVWRNRWPDRIGMALAVSGISFPAFALGMALMELFSVYLGWLPVVSDGTWRSYVLPSITLGAAVAAVMARFTRASFVEVLHEDFVRTARAKGVAEQWVVIKHCLRNAMIPVVTMMGLQFGFLLGGSIVVEVVFNWPGLGRLLVDSVAMRDYPVIQAEVLLFSFEFIVINLIVDVLYAVINPTIRFR</sequence>
<feature type="transmembrane region" description="Helical" evidence="10">
    <location>
        <begin position="35"/>
        <end position="55"/>
    </location>
</feature>
<dbReference type="EMBL" id="QEOB01000004">
    <property type="protein sequence ID" value="PVX84989.1"/>
    <property type="molecule type" value="Genomic_DNA"/>
</dbReference>
<dbReference type="Proteomes" id="UP000245712">
    <property type="component" value="Unassembled WGS sequence"/>
</dbReference>
<evidence type="ECO:0000313" key="13">
    <source>
        <dbReference type="Proteomes" id="UP000245712"/>
    </source>
</evidence>
<keyword evidence="6 10" id="KW-1133">Transmembrane helix</keyword>
<feature type="transmembrane region" description="Helical" evidence="10">
    <location>
        <begin position="198"/>
        <end position="216"/>
    </location>
</feature>
<keyword evidence="13" id="KW-1185">Reference proteome</keyword>
<dbReference type="Gene3D" id="1.10.3720.10">
    <property type="entry name" value="MetI-like"/>
    <property type="match status" value="1"/>
</dbReference>
<keyword evidence="3 10" id="KW-0813">Transport</keyword>
<comment type="caution">
    <text evidence="12">The sequence shown here is derived from an EMBL/GenBank/DDBJ whole genome shotgun (WGS) entry which is preliminary data.</text>
</comment>
<dbReference type="PANTHER" id="PTHR43163">
    <property type="entry name" value="DIPEPTIDE TRANSPORT SYSTEM PERMEASE PROTEIN DPPB-RELATED"/>
    <property type="match status" value="1"/>
</dbReference>
<dbReference type="CDD" id="cd06261">
    <property type="entry name" value="TM_PBP2"/>
    <property type="match status" value="1"/>
</dbReference>
<evidence type="ECO:0000259" key="11">
    <source>
        <dbReference type="PROSITE" id="PS50928"/>
    </source>
</evidence>